<organism evidence="2 3">
    <name type="scientific">Ranatra chinensis</name>
    <dbReference type="NCBI Taxonomy" id="642074"/>
    <lineage>
        <taxon>Eukaryota</taxon>
        <taxon>Metazoa</taxon>
        <taxon>Ecdysozoa</taxon>
        <taxon>Arthropoda</taxon>
        <taxon>Hexapoda</taxon>
        <taxon>Insecta</taxon>
        <taxon>Pterygota</taxon>
        <taxon>Neoptera</taxon>
        <taxon>Paraneoptera</taxon>
        <taxon>Hemiptera</taxon>
        <taxon>Heteroptera</taxon>
        <taxon>Panheteroptera</taxon>
        <taxon>Nepomorpha</taxon>
        <taxon>Nepidae</taxon>
        <taxon>Ranatrinae</taxon>
        <taxon>Ranatra</taxon>
    </lineage>
</organism>
<accession>A0ABD0YLF2</accession>
<name>A0ABD0YLF2_9HEMI</name>
<protein>
    <submittedName>
        <fullName evidence="2">Uncharacterized protein</fullName>
    </submittedName>
</protein>
<dbReference type="Proteomes" id="UP001558652">
    <property type="component" value="Unassembled WGS sequence"/>
</dbReference>
<reference evidence="2 3" key="1">
    <citation type="submission" date="2024-07" db="EMBL/GenBank/DDBJ databases">
        <title>Chromosome-level genome assembly of the water stick insect Ranatra chinensis (Heteroptera: Nepidae).</title>
        <authorList>
            <person name="Liu X."/>
        </authorList>
    </citation>
    <scope>NUCLEOTIDE SEQUENCE [LARGE SCALE GENOMIC DNA]</scope>
    <source>
        <strain evidence="2">Cailab_2021Rc</strain>
        <tissue evidence="2">Muscle</tissue>
    </source>
</reference>
<comment type="caution">
    <text evidence="2">The sequence shown here is derived from an EMBL/GenBank/DDBJ whole genome shotgun (WGS) entry which is preliminary data.</text>
</comment>
<keyword evidence="3" id="KW-1185">Reference proteome</keyword>
<sequence length="229" mass="25985">MQLPTLPGTEGSVIDIPVASSHWYKCSSNFDKTFAGLNYRSQYDMGVLDDRDGWCLARSHSSIPYVHVGSRIVSLLSDESSLHFLNSCAVFHVTLLSMYRPRKIRSDHIAPADPGSTDVSKQLPVPPSGRDGDENTRSIIFMPHHFKTIFTYLHLATAFAIACFEEAPSIRSERSVPAEPRLIMPMDRIKSMLTPIRKGYLQMKPELDLMYCLYETFRVPVRRSYEVKP</sequence>
<feature type="region of interest" description="Disordered" evidence="1">
    <location>
        <begin position="107"/>
        <end position="134"/>
    </location>
</feature>
<dbReference type="EMBL" id="JBFDAA010000011">
    <property type="protein sequence ID" value="KAL1124002.1"/>
    <property type="molecule type" value="Genomic_DNA"/>
</dbReference>
<evidence type="ECO:0000256" key="1">
    <source>
        <dbReference type="SAM" id="MobiDB-lite"/>
    </source>
</evidence>
<proteinExistence type="predicted"/>
<evidence type="ECO:0000313" key="2">
    <source>
        <dbReference type="EMBL" id="KAL1124002.1"/>
    </source>
</evidence>
<evidence type="ECO:0000313" key="3">
    <source>
        <dbReference type="Proteomes" id="UP001558652"/>
    </source>
</evidence>
<gene>
    <name evidence="2" type="ORF">AAG570_001772</name>
</gene>
<dbReference type="AlphaFoldDB" id="A0ABD0YLF2"/>